<accession>A0A9J6CAF7</accession>
<keyword evidence="4" id="KW-1185">Reference proteome</keyword>
<dbReference type="PANTHER" id="PTHR21112">
    <property type="entry name" value="CHEMOSENSORY PROTEIN A 29A-RELATED"/>
    <property type="match status" value="1"/>
</dbReference>
<evidence type="ECO:0000313" key="4">
    <source>
        <dbReference type="Proteomes" id="UP001107558"/>
    </source>
</evidence>
<reference evidence="3" key="1">
    <citation type="submission" date="2021-03" db="EMBL/GenBank/DDBJ databases">
        <title>Chromosome level genome of the anhydrobiotic midge Polypedilum vanderplanki.</title>
        <authorList>
            <person name="Yoshida Y."/>
            <person name="Kikawada T."/>
            <person name="Gusev O."/>
        </authorList>
    </citation>
    <scope>NUCLEOTIDE SEQUENCE</scope>
    <source>
        <strain evidence="3">NIAS01</strain>
        <tissue evidence="3">Whole body or cell culture</tissue>
    </source>
</reference>
<dbReference type="Proteomes" id="UP001107558">
    <property type="component" value="Chromosome 2"/>
</dbReference>
<protein>
    <recommendedName>
        <fullName evidence="5">MD-2-related lipid-recognition domain-containing protein</fullName>
    </recommendedName>
</protein>
<sequence length="187" mass="21636">MLKRKVFFVLFPFILKFVENGLLPESSYGRYFDAIIDRFEVVYENKSIWEWNIKVRKINKTRSLVGYVLVKEPLGNDFKDKTVLLKKQGGEYRYQPYGIPPTPLCLLLVDDKYTYPDIAKNSDFPADVVHNCPFKPANYSFNGVTFSLKNVPKIIVPSGDYAVELTFYDSITKFAGIYRIYGTIIQV</sequence>
<feature type="chain" id="PRO_5039905715" description="MD-2-related lipid-recognition domain-containing protein" evidence="2">
    <location>
        <begin position="21"/>
        <end position="187"/>
    </location>
</feature>
<dbReference type="InterPro" id="IPR010512">
    <property type="entry name" value="DUF1091"/>
</dbReference>
<evidence type="ECO:0000256" key="1">
    <source>
        <dbReference type="ARBA" id="ARBA00022729"/>
    </source>
</evidence>
<dbReference type="EMBL" id="JADBJN010000002">
    <property type="protein sequence ID" value="KAG5678975.1"/>
    <property type="molecule type" value="Genomic_DNA"/>
</dbReference>
<feature type="signal peptide" evidence="2">
    <location>
        <begin position="1"/>
        <end position="20"/>
    </location>
</feature>
<dbReference type="PANTHER" id="PTHR21112:SF13">
    <property type="entry name" value="CHEMOSENSORY PROTEIN A 7A"/>
    <property type="match status" value="1"/>
</dbReference>
<dbReference type="InterPro" id="IPR036846">
    <property type="entry name" value="GM2-AP_sf"/>
</dbReference>
<gene>
    <name evidence="3" type="ORF">PVAND_008590</name>
</gene>
<dbReference type="Gene3D" id="2.70.220.10">
    <property type="entry name" value="Ganglioside GM2 activator"/>
    <property type="match status" value="1"/>
</dbReference>
<dbReference type="Pfam" id="PF06477">
    <property type="entry name" value="DUF1091"/>
    <property type="match status" value="1"/>
</dbReference>
<name>A0A9J6CAF7_POLVA</name>
<evidence type="ECO:0008006" key="5">
    <source>
        <dbReference type="Google" id="ProtNLM"/>
    </source>
</evidence>
<proteinExistence type="predicted"/>
<evidence type="ECO:0000256" key="2">
    <source>
        <dbReference type="SAM" id="SignalP"/>
    </source>
</evidence>
<evidence type="ECO:0000313" key="3">
    <source>
        <dbReference type="EMBL" id="KAG5678975.1"/>
    </source>
</evidence>
<dbReference type="AlphaFoldDB" id="A0A9J6CAF7"/>
<comment type="caution">
    <text evidence="3">The sequence shown here is derived from an EMBL/GenBank/DDBJ whole genome shotgun (WGS) entry which is preliminary data.</text>
</comment>
<keyword evidence="1 2" id="KW-0732">Signal</keyword>
<organism evidence="3 4">
    <name type="scientific">Polypedilum vanderplanki</name>
    <name type="common">Sleeping chironomid midge</name>
    <dbReference type="NCBI Taxonomy" id="319348"/>
    <lineage>
        <taxon>Eukaryota</taxon>
        <taxon>Metazoa</taxon>
        <taxon>Ecdysozoa</taxon>
        <taxon>Arthropoda</taxon>
        <taxon>Hexapoda</taxon>
        <taxon>Insecta</taxon>
        <taxon>Pterygota</taxon>
        <taxon>Neoptera</taxon>
        <taxon>Endopterygota</taxon>
        <taxon>Diptera</taxon>
        <taxon>Nematocera</taxon>
        <taxon>Chironomoidea</taxon>
        <taxon>Chironomidae</taxon>
        <taxon>Chironominae</taxon>
        <taxon>Polypedilum</taxon>
        <taxon>Polypedilum</taxon>
    </lineage>
</organism>